<reference evidence="2" key="1">
    <citation type="submission" date="2023-07" db="EMBL/GenBank/DDBJ databases">
        <title>Bifidobacterium aquikefiriaerophilum sp. nov. and Bifidobacterium eccum sp. nov., isolated from water kefir.</title>
        <authorList>
            <person name="Breselge S."/>
            <person name="Bellassi P."/>
            <person name="Barcenilla C."/>
            <person name="Alvarez-Ordonez A."/>
            <person name="Morelli L."/>
            <person name="Cotter P.D."/>
        </authorList>
    </citation>
    <scope>NUCLEOTIDE SEQUENCE</scope>
    <source>
        <strain evidence="4">WK012_4_13</strain>
        <strain evidence="3">WK013_4_14</strain>
        <strain evidence="2">WK048_4_13</strain>
    </source>
</reference>
<keyword evidence="1" id="KW-1133">Transmembrane helix</keyword>
<dbReference type="Pfam" id="PF14019">
    <property type="entry name" value="DUF4235"/>
    <property type="match status" value="1"/>
</dbReference>
<dbReference type="KEGG" id="bfk:QN062_05750"/>
<dbReference type="EMBL" id="CP129682">
    <property type="protein sequence ID" value="XDS48692.1"/>
    <property type="molecule type" value="Genomic_DNA"/>
</dbReference>
<protein>
    <submittedName>
        <fullName evidence="2">DUF4235 domain-containing protein</fullName>
    </submittedName>
</protein>
<dbReference type="EMBL" id="CP129683">
    <property type="protein sequence ID" value="XDS49921.1"/>
    <property type="molecule type" value="Genomic_DNA"/>
</dbReference>
<keyword evidence="1" id="KW-0812">Transmembrane</keyword>
<evidence type="ECO:0000313" key="3">
    <source>
        <dbReference type="EMBL" id="XDS48692.1"/>
    </source>
</evidence>
<dbReference type="EMBL" id="CP129675">
    <property type="protein sequence ID" value="XDS46604.1"/>
    <property type="molecule type" value="Genomic_DNA"/>
</dbReference>
<accession>A0AB39UC39</accession>
<proteinExistence type="predicted"/>
<dbReference type="InterPro" id="IPR025329">
    <property type="entry name" value="DUF4235"/>
</dbReference>
<evidence type="ECO:0000256" key="1">
    <source>
        <dbReference type="SAM" id="Phobius"/>
    </source>
</evidence>
<organism evidence="2">
    <name type="scientific">Bifidobacterium fermentum</name>
    <dbReference type="NCBI Taxonomy" id="3059035"/>
    <lineage>
        <taxon>Bacteria</taxon>
        <taxon>Bacillati</taxon>
        <taxon>Actinomycetota</taxon>
        <taxon>Actinomycetes</taxon>
        <taxon>Bifidobacteriales</taxon>
        <taxon>Bifidobacteriaceae</taxon>
        <taxon>Bifidobacterium</taxon>
    </lineage>
</organism>
<evidence type="ECO:0000313" key="4">
    <source>
        <dbReference type="EMBL" id="XDS49921.1"/>
    </source>
</evidence>
<sequence length="123" mass="13355">MKDSENTELSDLADKVGSQLGTIDSKVNDMRKQVENDPETVGDKLLKVAIPAVSALIASQLFKIFWNKTTGNSKDDVDDSQQGIFMTILFAGLSAALSSAVSQFSGIGSSTYVKHRQKKRSTR</sequence>
<name>A0AB39UC39_9BIFI</name>
<feature type="transmembrane region" description="Helical" evidence="1">
    <location>
        <begin position="86"/>
        <end position="113"/>
    </location>
</feature>
<evidence type="ECO:0000313" key="2">
    <source>
        <dbReference type="EMBL" id="XDS46604.1"/>
    </source>
</evidence>
<dbReference type="RefSeq" id="WP_369340892.1">
    <property type="nucleotide sequence ID" value="NZ_CP129675.1"/>
</dbReference>
<keyword evidence="1" id="KW-0472">Membrane</keyword>
<gene>
    <name evidence="4" type="ORF">QN062_05750</name>
    <name evidence="3" type="ORF">QN216_10360</name>
    <name evidence="2" type="ORF">QN217_00105</name>
</gene>
<dbReference type="AlphaFoldDB" id="A0AB39UC39"/>